<feature type="region of interest" description="Disordered" evidence="1">
    <location>
        <begin position="1"/>
        <end position="32"/>
    </location>
</feature>
<evidence type="ECO:0000256" key="1">
    <source>
        <dbReference type="SAM" id="MobiDB-lite"/>
    </source>
</evidence>
<accession>A0A8J4XPS0</accession>
<feature type="region of interest" description="Disordered" evidence="1">
    <location>
        <begin position="71"/>
        <end position="171"/>
    </location>
</feature>
<dbReference type="AlphaFoldDB" id="A0A8J4XPS0"/>
<protein>
    <submittedName>
        <fullName evidence="2">Uncharacterized protein</fullName>
    </submittedName>
</protein>
<gene>
    <name evidence="2" type="ORF">GWK47_021112</name>
</gene>
<dbReference type="Proteomes" id="UP000770661">
    <property type="component" value="Unassembled WGS sequence"/>
</dbReference>
<proteinExistence type="predicted"/>
<reference evidence="2" key="1">
    <citation type="submission" date="2020-07" db="EMBL/GenBank/DDBJ databases">
        <title>The High-quality genome of the commercially important snow crab, Chionoecetes opilio.</title>
        <authorList>
            <person name="Jeong J.-H."/>
            <person name="Ryu S."/>
        </authorList>
    </citation>
    <scope>NUCLEOTIDE SEQUENCE</scope>
    <source>
        <strain evidence="2">MADBK_172401_WGS</strain>
        <tissue evidence="2">Digestive gland</tissue>
    </source>
</reference>
<dbReference type="OrthoDB" id="188511at2759"/>
<name>A0A8J4XPS0_CHIOP</name>
<sequence length="325" mass="35427">MDVTSVAESAPQVSMSRAFSDSLSSAPKPFEKGCTTQLSARVLSLPKMAREREKPGLPSPCLLAVTSLATAGRHPSPPRHEHPNGHTAPPPYPVTDTRSLQRPQNPPSVPRSEPRSTYSLPRASNHTAHSRVPSGGQEMTPDFYYLPSQRKYTGEPATHGYRSTHSQHPQHLQSYVHLPPRPSLHAIESSSTRCTRYGRFCHAKRCIQSVCTALGCHRQVGATGARSSLHSLESSQSPLRLEASAHNDQRVARFSLVDCAKCVGRQASCTTWGNVLHCLFFLGRRVHPTASSQSSKVAHSYCRDHAADSARATGISLQFTVNATI</sequence>
<feature type="compositionally biased region" description="Polar residues" evidence="1">
    <location>
        <begin position="115"/>
        <end position="127"/>
    </location>
</feature>
<evidence type="ECO:0000313" key="3">
    <source>
        <dbReference type="Proteomes" id="UP000770661"/>
    </source>
</evidence>
<dbReference type="EMBL" id="JACEEZ010023521">
    <property type="protein sequence ID" value="KAG0711204.1"/>
    <property type="molecule type" value="Genomic_DNA"/>
</dbReference>
<keyword evidence="3" id="KW-1185">Reference proteome</keyword>
<feature type="compositionally biased region" description="Polar residues" evidence="1">
    <location>
        <begin position="11"/>
        <end position="25"/>
    </location>
</feature>
<organism evidence="2 3">
    <name type="scientific">Chionoecetes opilio</name>
    <name type="common">Atlantic snow crab</name>
    <name type="synonym">Cancer opilio</name>
    <dbReference type="NCBI Taxonomy" id="41210"/>
    <lineage>
        <taxon>Eukaryota</taxon>
        <taxon>Metazoa</taxon>
        <taxon>Ecdysozoa</taxon>
        <taxon>Arthropoda</taxon>
        <taxon>Crustacea</taxon>
        <taxon>Multicrustacea</taxon>
        <taxon>Malacostraca</taxon>
        <taxon>Eumalacostraca</taxon>
        <taxon>Eucarida</taxon>
        <taxon>Decapoda</taxon>
        <taxon>Pleocyemata</taxon>
        <taxon>Brachyura</taxon>
        <taxon>Eubrachyura</taxon>
        <taxon>Majoidea</taxon>
        <taxon>Majidae</taxon>
        <taxon>Chionoecetes</taxon>
    </lineage>
</organism>
<evidence type="ECO:0000313" key="2">
    <source>
        <dbReference type="EMBL" id="KAG0711204.1"/>
    </source>
</evidence>
<comment type="caution">
    <text evidence="2">The sequence shown here is derived from an EMBL/GenBank/DDBJ whole genome shotgun (WGS) entry which is preliminary data.</text>
</comment>
<feature type="compositionally biased region" description="Polar residues" evidence="1">
    <location>
        <begin position="161"/>
        <end position="171"/>
    </location>
</feature>